<name>A0A1B7W2B0_APHFL</name>
<evidence type="ECO:0000313" key="1">
    <source>
        <dbReference type="EMBL" id="OBQ27420.1"/>
    </source>
</evidence>
<protein>
    <submittedName>
        <fullName evidence="1">Uncharacterized protein</fullName>
    </submittedName>
</protein>
<comment type="caution">
    <text evidence="1">The sequence shown here is derived from an EMBL/GenBank/DDBJ whole genome shotgun (WGS) entry which is preliminary data.</text>
</comment>
<dbReference type="AlphaFoldDB" id="A0A1B7W2B0"/>
<dbReference type="EMBL" id="LJOY01000001">
    <property type="protein sequence ID" value="OBQ27420.1"/>
    <property type="molecule type" value="Genomic_DNA"/>
</dbReference>
<dbReference type="PATRIC" id="fig|1710894.3.peg.2250"/>
<accession>A0A1B7W2B0</accession>
<dbReference type="STRING" id="1803587.GCA_001593825_02351"/>
<evidence type="ECO:0000313" key="2">
    <source>
        <dbReference type="Proteomes" id="UP000092382"/>
    </source>
</evidence>
<reference evidence="1 2" key="1">
    <citation type="submission" date="2015-09" db="EMBL/GenBank/DDBJ databases">
        <title>Whole genome shotgun sequence assembly of Aphanizomenon flos-aquae UKL13.</title>
        <authorList>
            <person name="Driscoll C."/>
        </authorList>
    </citation>
    <scope>NUCLEOTIDE SEQUENCE [LARGE SCALE GENOMIC DNA]</scope>
    <source>
        <strain evidence="1">MDT13</strain>
    </source>
</reference>
<proteinExistence type="predicted"/>
<sequence length="158" mass="18337">MYVKIEHYKSNEGSFGEITEKDLSEILNILNSEKYTQREAASEELDDSDLKEIRSELENEADEKFLQGKISSSAKLMYSDNCHSLARKMQEKRGWTRVCGYVFEKKNLAESSIVLRSHSITRDEFGNLVELTPFFPPDVCHFIEHETGQFGIDWIAYR</sequence>
<organism evidence="1 2">
    <name type="scientific">Aphanizomenon flos-aquae LD13</name>
    <dbReference type="NCBI Taxonomy" id="1710894"/>
    <lineage>
        <taxon>Bacteria</taxon>
        <taxon>Bacillati</taxon>
        <taxon>Cyanobacteriota</taxon>
        <taxon>Cyanophyceae</taxon>
        <taxon>Nostocales</taxon>
        <taxon>Aphanizomenonaceae</taxon>
        <taxon>Aphanizomenon</taxon>
    </lineage>
</organism>
<gene>
    <name evidence="1" type="ORF">AN481_00405</name>
</gene>
<dbReference type="Proteomes" id="UP000092382">
    <property type="component" value="Unassembled WGS sequence"/>
</dbReference>